<protein>
    <recommendedName>
        <fullName evidence="1">Endonuclease/exonuclease/phosphatase domain-containing protein</fullName>
    </recommendedName>
</protein>
<dbReference type="RefSeq" id="XP_043051662.1">
    <property type="nucleotide sequence ID" value="XM_043190985.1"/>
</dbReference>
<dbReference type="OrthoDB" id="276515at2759"/>
<dbReference type="Pfam" id="PF03372">
    <property type="entry name" value="Exo_endo_phos"/>
    <property type="match status" value="1"/>
</dbReference>
<dbReference type="InterPro" id="IPR005135">
    <property type="entry name" value="Endo/exonuclease/phosphatase"/>
</dbReference>
<dbReference type="SUPFAM" id="SSF56219">
    <property type="entry name" value="DNase I-like"/>
    <property type="match status" value="1"/>
</dbReference>
<evidence type="ECO:0000313" key="3">
    <source>
        <dbReference type="Proteomes" id="UP000790833"/>
    </source>
</evidence>
<dbReference type="GO" id="GO:0000175">
    <property type="term" value="F:3'-5'-RNA exonuclease activity"/>
    <property type="evidence" value="ECO:0007669"/>
    <property type="project" value="TreeGrafter"/>
</dbReference>
<dbReference type="Proteomes" id="UP000790833">
    <property type="component" value="Unassembled WGS sequence"/>
</dbReference>
<sequence length="278" mass="31739">MFPQHQPNDTTLVSFNIRFNAPWIARVAGEKAWHVRKYGVLDVLLRLPPDAIVGIQEAKMDPLTSITFPNTHFSYFGVGRDDGVAAGEFAPILFNQRFWRLVEADYKWLSQTPEIPSKFPGTGHKRIATMCKLENIHLGKQVIVLNTHLDHQVASARKFSVTMLHEWMSQLLNQTQPTSTGEKPDLVPVFLMGDFNLISEDIAYKKLTSSEDITDLNVNKITDPTYVGFNSKSRKSVIDFVFALNFNKSKWRDYTVLDNVFHRMTISDHRPIAVSFEL</sequence>
<dbReference type="Gene3D" id="3.60.10.10">
    <property type="entry name" value="Endonuclease/exonuclease/phosphatase"/>
    <property type="match status" value="1"/>
</dbReference>
<evidence type="ECO:0000313" key="2">
    <source>
        <dbReference type="EMBL" id="KAG7196117.1"/>
    </source>
</evidence>
<gene>
    <name evidence="2" type="ORF">KQ657_000129</name>
</gene>
<feature type="domain" description="Endonuclease/exonuclease/phosphatase" evidence="1">
    <location>
        <begin position="14"/>
        <end position="269"/>
    </location>
</feature>
<keyword evidence="3" id="KW-1185">Reference proteome</keyword>
<dbReference type="InterPro" id="IPR036691">
    <property type="entry name" value="Endo/exonu/phosph_ase_sf"/>
</dbReference>
<organism evidence="2 3">
    <name type="scientific">Scheffersomyces spartinae</name>
    <dbReference type="NCBI Taxonomy" id="45513"/>
    <lineage>
        <taxon>Eukaryota</taxon>
        <taxon>Fungi</taxon>
        <taxon>Dikarya</taxon>
        <taxon>Ascomycota</taxon>
        <taxon>Saccharomycotina</taxon>
        <taxon>Pichiomycetes</taxon>
        <taxon>Debaryomycetaceae</taxon>
        <taxon>Scheffersomyces</taxon>
    </lineage>
</organism>
<dbReference type="PANTHER" id="PTHR12121:SF36">
    <property type="entry name" value="ENDONUCLEASE_EXONUCLEASE_PHOSPHATASE DOMAIN-CONTAINING PROTEIN"/>
    <property type="match status" value="1"/>
</dbReference>
<proteinExistence type="predicted"/>
<dbReference type="PANTHER" id="PTHR12121">
    <property type="entry name" value="CARBON CATABOLITE REPRESSOR PROTEIN 4"/>
    <property type="match status" value="1"/>
</dbReference>
<dbReference type="AlphaFoldDB" id="A0A9P7VE39"/>
<name>A0A9P7VE39_9ASCO</name>
<dbReference type="GeneID" id="66113503"/>
<accession>A0A9P7VE39</accession>
<evidence type="ECO:0000259" key="1">
    <source>
        <dbReference type="Pfam" id="PF03372"/>
    </source>
</evidence>
<dbReference type="EMBL" id="JAHMUF010000001">
    <property type="protein sequence ID" value="KAG7196117.1"/>
    <property type="molecule type" value="Genomic_DNA"/>
</dbReference>
<comment type="caution">
    <text evidence="2">The sequence shown here is derived from an EMBL/GenBank/DDBJ whole genome shotgun (WGS) entry which is preliminary data.</text>
</comment>
<dbReference type="InterPro" id="IPR050410">
    <property type="entry name" value="CCR4/nocturin_mRNA_transcr"/>
</dbReference>
<reference evidence="2" key="1">
    <citation type="submission" date="2021-03" db="EMBL/GenBank/DDBJ databases">
        <authorList>
            <person name="Palmer J.M."/>
        </authorList>
    </citation>
    <scope>NUCLEOTIDE SEQUENCE</scope>
    <source>
        <strain evidence="2">ARV_011</strain>
    </source>
</reference>